<dbReference type="EMBL" id="AVOT02056506">
    <property type="protein sequence ID" value="MBW0550829.1"/>
    <property type="molecule type" value="Genomic_DNA"/>
</dbReference>
<reference evidence="1" key="1">
    <citation type="submission" date="2021-03" db="EMBL/GenBank/DDBJ databases">
        <title>Draft genome sequence of rust myrtle Austropuccinia psidii MF-1, a brazilian biotype.</title>
        <authorList>
            <person name="Quecine M.C."/>
            <person name="Pachon D.M.R."/>
            <person name="Bonatelli M.L."/>
            <person name="Correr F.H."/>
            <person name="Franceschini L.M."/>
            <person name="Leite T.F."/>
            <person name="Margarido G.R.A."/>
            <person name="Almeida C.A."/>
            <person name="Ferrarezi J.A."/>
            <person name="Labate C.A."/>
        </authorList>
    </citation>
    <scope>NUCLEOTIDE SEQUENCE</scope>
    <source>
        <strain evidence="1">MF-1</strain>
    </source>
</reference>
<evidence type="ECO:0000313" key="1">
    <source>
        <dbReference type="EMBL" id="MBW0550829.1"/>
    </source>
</evidence>
<name>A0A9Q3IVM7_9BASI</name>
<evidence type="ECO:0000313" key="2">
    <source>
        <dbReference type="Proteomes" id="UP000765509"/>
    </source>
</evidence>
<gene>
    <name evidence="1" type="ORF">O181_090544</name>
</gene>
<proteinExistence type="predicted"/>
<accession>A0A9Q3IVM7</accession>
<sequence length="117" mass="13393">MSTHCYSSMCMCMCQYCSTQTHSSPEGDTHRVAFTHFQYKQHIKKFKSTIPPKYLPNIPTSASGSECPKILLDQILPAHYSQLTQSTFPQNQVSIKLHRNHTAAVKPFPHKTLEWNI</sequence>
<dbReference type="AlphaFoldDB" id="A0A9Q3IVM7"/>
<organism evidence="1 2">
    <name type="scientific">Austropuccinia psidii MF-1</name>
    <dbReference type="NCBI Taxonomy" id="1389203"/>
    <lineage>
        <taxon>Eukaryota</taxon>
        <taxon>Fungi</taxon>
        <taxon>Dikarya</taxon>
        <taxon>Basidiomycota</taxon>
        <taxon>Pucciniomycotina</taxon>
        <taxon>Pucciniomycetes</taxon>
        <taxon>Pucciniales</taxon>
        <taxon>Sphaerophragmiaceae</taxon>
        <taxon>Austropuccinia</taxon>
    </lineage>
</organism>
<keyword evidence="2" id="KW-1185">Reference proteome</keyword>
<protein>
    <submittedName>
        <fullName evidence="1">Uncharacterized protein</fullName>
    </submittedName>
</protein>
<comment type="caution">
    <text evidence="1">The sequence shown here is derived from an EMBL/GenBank/DDBJ whole genome shotgun (WGS) entry which is preliminary data.</text>
</comment>
<dbReference type="Proteomes" id="UP000765509">
    <property type="component" value="Unassembled WGS sequence"/>
</dbReference>